<evidence type="ECO:0000313" key="2">
    <source>
        <dbReference type="Proteomes" id="UP001500212"/>
    </source>
</evidence>
<accession>A0ABP8TV72</accession>
<dbReference type="Proteomes" id="UP001500212">
    <property type="component" value="Unassembled WGS sequence"/>
</dbReference>
<gene>
    <name evidence="1" type="ORF">GCM10023195_77290</name>
</gene>
<organism evidence="1 2">
    <name type="scientific">Actinoallomurus liliacearum</name>
    <dbReference type="NCBI Taxonomy" id="1080073"/>
    <lineage>
        <taxon>Bacteria</taxon>
        <taxon>Bacillati</taxon>
        <taxon>Actinomycetota</taxon>
        <taxon>Actinomycetes</taxon>
        <taxon>Streptosporangiales</taxon>
        <taxon>Thermomonosporaceae</taxon>
        <taxon>Actinoallomurus</taxon>
    </lineage>
</organism>
<proteinExistence type="predicted"/>
<sequence>MAELTSPFTAAPGGVMTDDVGVITGNLELRTTCSPGGAVAVQVRYAGAEEWYRLGVADVTLHDGRDHQAVHQALLGVLHRPEG</sequence>
<evidence type="ECO:0000313" key="1">
    <source>
        <dbReference type="EMBL" id="GAA4617321.1"/>
    </source>
</evidence>
<name>A0ABP8TV72_9ACTN</name>
<reference evidence="2" key="1">
    <citation type="journal article" date="2019" name="Int. J. Syst. Evol. Microbiol.">
        <title>The Global Catalogue of Microorganisms (GCM) 10K type strain sequencing project: providing services to taxonomists for standard genome sequencing and annotation.</title>
        <authorList>
            <consortium name="The Broad Institute Genomics Platform"/>
            <consortium name="The Broad Institute Genome Sequencing Center for Infectious Disease"/>
            <person name="Wu L."/>
            <person name="Ma J."/>
        </authorList>
    </citation>
    <scope>NUCLEOTIDE SEQUENCE [LARGE SCALE GENOMIC DNA]</scope>
    <source>
        <strain evidence="2">JCM 17938</strain>
    </source>
</reference>
<keyword evidence="2" id="KW-1185">Reference proteome</keyword>
<protein>
    <submittedName>
        <fullName evidence="1">Uncharacterized protein</fullName>
    </submittedName>
</protein>
<dbReference type="EMBL" id="BAABHJ010000039">
    <property type="protein sequence ID" value="GAA4617321.1"/>
    <property type="molecule type" value="Genomic_DNA"/>
</dbReference>
<comment type="caution">
    <text evidence="1">The sequence shown here is derived from an EMBL/GenBank/DDBJ whole genome shotgun (WGS) entry which is preliminary data.</text>
</comment>